<evidence type="ECO:0000313" key="2">
    <source>
        <dbReference type="Proteomes" id="UP000549009"/>
    </source>
</evidence>
<dbReference type="AlphaFoldDB" id="A0A7W8B3L3"/>
<organism evidence="1 2">
    <name type="scientific">Streptomyces spectabilis</name>
    <dbReference type="NCBI Taxonomy" id="68270"/>
    <lineage>
        <taxon>Bacteria</taxon>
        <taxon>Bacillati</taxon>
        <taxon>Actinomycetota</taxon>
        <taxon>Actinomycetes</taxon>
        <taxon>Kitasatosporales</taxon>
        <taxon>Streptomycetaceae</taxon>
        <taxon>Streptomyces</taxon>
    </lineage>
</organism>
<reference evidence="1 2" key="1">
    <citation type="submission" date="2020-08" db="EMBL/GenBank/DDBJ databases">
        <title>Genomic Encyclopedia of Type Strains, Phase III (KMG-III): the genomes of soil and plant-associated and newly described type strains.</title>
        <authorList>
            <person name="Whitman W."/>
        </authorList>
    </citation>
    <scope>NUCLEOTIDE SEQUENCE [LARGE SCALE GENOMIC DNA]</scope>
    <source>
        <strain evidence="1 2">CECT 3146</strain>
    </source>
</reference>
<proteinExistence type="predicted"/>
<dbReference type="EMBL" id="JACHJD010000035">
    <property type="protein sequence ID" value="MBB5109711.1"/>
    <property type="molecule type" value="Genomic_DNA"/>
</dbReference>
<evidence type="ECO:0000313" key="1">
    <source>
        <dbReference type="EMBL" id="MBB5109711.1"/>
    </source>
</evidence>
<accession>A0A7W8B3L3</accession>
<protein>
    <submittedName>
        <fullName evidence="1">Uncharacterized protein</fullName>
    </submittedName>
</protein>
<name>A0A7W8B3L3_STRST</name>
<dbReference type="Proteomes" id="UP000549009">
    <property type="component" value="Unassembled WGS sequence"/>
</dbReference>
<sequence>MAALLYLREHTTLAKTAVAFESESTAAVHLTPVAAPAGQFSEVVWFT</sequence>
<comment type="caution">
    <text evidence="1">The sequence shown here is derived from an EMBL/GenBank/DDBJ whole genome shotgun (WGS) entry which is preliminary data.</text>
</comment>
<keyword evidence="2" id="KW-1185">Reference proteome</keyword>
<gene>
    <name evidence="1" type="ORF">FHS40_008841</name>
</gene>